<dbReference type="AlphaFoldDB" id="A0A1F5N9A6"/>
<dbReference type="Pfam" id="PF00561">
    <property type="entry name" value="Abhydrolase_1"/>
    <property type="match status" value="1"/>
</dbReference>
<keyword evidence="7 9" id="KW-0030">Aminoacyl-tRNA synthetase</keyword>
<dbReference type="FunFam" id="3.40.50.620:FF:000077">
    <property type="entry name" value="Leucine--tRNA ligase"/>
    <property type="match status" value="1"/>
</dbReference>
<evidence type="ECO:0000313" key="16">
    <source>
        <dbReference type="Proteomes" id="UP000177610"/>
    </source>
</evidence>
<gene>
    <name evidence="9" type="primary">leuS</name>
    <name evidence="15" type="ORF">A2717_01910</name>
</gene>
<feature type="domain" description="Aminoacyl-tRNA synthetase class Ia" evidence="11">
    <location>
        <begin position="584"/>
        <end position="772"/>
    </location>
</feature>
<dbReference type="PANTHER" id="PTHR43740">
    <property type="entry name" value="LEUCYL-TRNA SYNTHETASE"/>
    <property type="match status" value="1"/>
</dbReference>
<protein>
    <recommendedName>
        <fullName evidence="9">Leucine--tRNA ligase</fullName>
        <ecNumber evidence="9">6.1.1.4</ecNumber>
    </recommendedName>
    <alternativeName>
        <fullName evidence="9">Leucyl-tRNA synthetase</fullName>
        <shortName evidence="9">LeuRS</shortName>
    </alternativeName>
</protein>
<name>A0A1F5N9A6_9BACT</name>
<dbReference type="Pfam" id="PF08264">
    <property type="entry name" value="Anticodon_1"/>
    <property type="match status" value="1"/>
</dbReference>
<evidence type="ECO:0000259" key="11">
    <source>
        <dbReference type="Pfam" id="PF00133"/>
    </source>
</evidence>
<organism evidence="15 16">
    <name type="scientific">Candidatus Doudnabacteria bacterium RIFCSPHIGHO2_01_FULL_41_86</name>
    <dbReference type="NCBI Taxonomy" id="1817821"/>
    <lineage>
        <taxon>Bacteria</taxon>
        <taxon>Candidatus Doudnaibacteriota</taxon>
    </lineage>
</organism>
<dbReference type="SUPFAM" id="SSF53474">
    <property type="entry name" value="alpha/beta-Hydrolases"/>
    <property type="match status" value="1"/>
</dbReference>
<evidence type="ECO:0000313" key="15">
    <source>
        <dbReference type="EMBL" id="OGE74281.1"/>
    </source>
</evidence>
<evidence type="ECO:0000259" key="14">
    <source>
        <dbReference type="Pfam" id="PF13603"/>
    </source>
</evidence>
<comment type="subcellular location">
    <subcellularLocation>
        <location evidence="9">Cytoplasm</location>
    </subcellularLocation>
</comment>
<dbReference type="InterPro" id="IPR025709">
    <property type="entry name" value="Leu_tRNA-synth_edit"/>
</dbReference>
<dbReference type="InterPro" id="IPR002300">
    <property type="entry name" value="aa-tRNA-synth_Ia"/>
</dbReference>
<dbReference type="GO" id="GO:0005829">
    <property type="term" value="C:cytosol"/>
    <property type="evidence" value="ECO:0007669"/>
    <property type="project" value="TreeGrafter"/>
</dbReference>
<evidence type="ECO:0000256" key="3">
    <source>
        <dbReference type="ARBA" id="ARBA00022598"/>
    </source>
</evidence>
<dbReference type="Gene3D" id="3.40.50.1820">
    <property type="entry name" value="alpha/beta hydrolase"/>
    <property type="match status" value="1"/>
</dbReference>
<dbReference type="FunFam" id="3.40.50.620:FF:000056">
    <property type="entry name" value="Leucine--tRNA ligase"/>
    <property type="match status" value="1"/>
</dbReference>
<evidence type="ECO:0000256" key="2">
    <source>
        <dbReference type="ARBA" id="ARBA00022490"/>
    </source>
</evidence>
<dbReference type="SUPFAM" id="SSF52374">
    <property type="entry name" value="Nucleotidylyl transferase"/>
    <property type="match status" value="1"/>
</dbReference>
<dbReference type="InterPro" id="IPR002302">
    <property type="entry name" value="Leu-tRNA-ligase"/>
</dbReference>
<keyword evidence="5 9" id="KW-0067">ATP-binding</keyword>
<dbReference type="InterPro" id="IPR029058">
    <property type="entry name" value="AB_hydrolase_fold"/>
</dbReference>
<dbReference type="PRINTS" id="PR00985">
    <property type="entry name" value="TRNASYNTHLEU"/>
</dbReference>
<evidence type="ECO:0000256" key="10">
    <source>
        <dbReference type="RuleBase" id="RU363035"/>
    </source>
</evidence>
<feature type="domain" description="Aminoacyl-tRNA synthetase class Ia" evidence="11">
    <location>
        <begin position="10"/>
        <end position="221"/>
    </location>
</feature>
<comment type="caution">
    <text evidence="9">Lacks conserved residue(s) required for the propagation of feature annotation.</text>
</comment>
<dbReference type="EMBL" id="MFEH01000001">
    <property type="protein sequence ID" value="OGE74281.1"/>
    <property type="molecule type" value="Genomic_DNA"/>
</dbReference>
<dbReference type="Pfam" id="PF13603">
    <property type="entry name" value="tRNA-synt_1_2"/>
    <property type="match status" value="1"/>
</dbReference>
<dbReference type="Gene3D" id="3.40.50.620">
    <property type="entry name" value="HUPs"/>
    <property type="match status" value="2"/>
</dbReference>
<keyword evidence="2 9" id="KW-0963">Cytoplasm</keyword>
<evidence type="ECO:0000256" key="1">
    <source>
        <dbReference type="ARBA" id="ARBA00005594"/>
    </source>
</evidence>
<sequence length="968" mass="111307">MYNHKEIESKWQKFWADNKLYQAKDDSKKPKFYQLETFPYPSAAGLHVGHPKGYIAEDIHARFTRANGKEVLYTMGWDAFGLPTENYAIKVGKNPKEVAAENIANFKRQVQMFGLSYDWDREINTSSPDYYKWTQWLFIQLYKKGLAYRAKAKINWCPNDQTVLANEQVIDGKCDRCGTVVIQKEMEQWFLKITDYADRLLADLDGLDWPEATKQMQKNWIGRSEGADIDFKVDFESEPNFLILHGYTGLPGKNFIPWLKQEIESKGYKVQAPEMPNSNDPKEEEQVNFVLQNCKIDKNTIIVGHSLGCVVAQKVLMRHNSRIMGLILIASATDKTFPGSIERPFWKNFSWDIDYEKVKELTKFRTVVSDLLEDKKRGEYLKFLKEKLGSGFFETTASKQHFTDLQEPELLKVVLPKIKVFTTRPDTIFGATYMVLAPEHPLVSQITTKEQKNYVVNYVESAAKKTELERTALEKDKTGVFTGAFAINPATKDKIQIWVADYVLSTYGSGAIMAVPAHDERDFEFAKKFELPIVRVVNDEGDRRLPYTREGRIMNSGKYNDVSSSTIRSQMAKDFGTPKVQYRLRDWSISRQRYWGVPIPMINCEKCGIHPVPEKDLPVVLPDDVDFRPKGMPPLASSEQFLNVSCPNCGGPAKREPETLDTFFDSSWYYLRYTDPHNDQEIFEQSKVDHWMPVDLYVIGPEHATLHLLYSRFLTKFLFDAGFVKVAEPFNKLRHLGLIQGADGQKMSKSRGNVVNPDEVVESVGADSMRIYEMFMGPFEDGQPWNTKGLIGARRFLDKVFRTISNEVRNPSQERSLPSVEMGLHKLIKKITSDIPNFKFNTSIAAFMEFLNENKQMSKANWETFLILLAPFAPHITEELWSQLGQTDSIHTQPWPKFDEKMTEDKNVKIVVQVLGRVRATLDFPVGTSQDEVRLKVIVDPNVKRHLEGKQIVKEIFVQDKLINFVVK</sequence>
<evidence type="ECO:0000256" key="6">
    <source>
        <dbReference type="ARBA" id="ARBA00022917"/>
    </source>
</evidence>
<dbReference type="STRING" id="1817821.A2717_01910"/>
<dbReference type="NCBIfam" id="TIGR00396">
    <property type="entry name" value="leuS_bact"/>
    <property type="match status" value="1"/>
</dbReference>
<dbReference type="Gene3D" id="1.10.730.10">
    <property type="entry name" value="Isoleucyl-tRNA Synthetase, Domain 1"/>
    <property type="match status" value="1"/>
</dbReference>
<evidence type="ECO:0000259" key="13">
    <source>
        <dbReference type="Pfam" id="PF08264"/>
    </source>
</evidence>
<feature type="short sequence motif" description="'KMSKS' region" evidence="9">
    <location>
        <begin position="746"/>
        <end position="750"/>
    </location>
</feature>
<dbReference type="InterPro" id="IPR000073">
    <property type="entry name" value="AB_hydrolase_1"/>
</dbReference>
<feature type="domain" description="Leucyl-tRNA synthetase editing" evidence="14">
    <location>
        <begin position="417"/>
        <end position="573"/>
    </location>
</feature>
<dbReference type="InterPro" id="IPR013155">
    <property type="entry name" value="M/V/L/I-tRNA-synth_anticd-bd"/>
</dbReference>
<dbReference type="GO" id="GO:0002161">
    <property type="term" value="F:aminoacyl-tRNA deacylase activity"/>
    <property type="evidence" value="ECO:0007669"/>
    <property type="project" value="InterPro"/>
</dbReference>
<dbReference type="GO" id="GO:0005524">
    <property type="term" value="F:ATP binding"/>
    <property type="evidence" value="ECO:0007669"/>
    <property type="project" value="UniProtKB-UniRule"/>
</dbReference>
<proteinExistence type="inferred from homology"/>
<keyword evidence="4 9" id="KW-0547">Nucleotide-binding</keyword>
<dbReference type="PANTHER" id="PTHR43740:SF2">
    <property type="entry name" value="LEUCINE--TRNA LIGASE, MITOCHONDRIAL"/>
    <property type="match status" value="1"/>
</dbReference>
<evidence type="ECO:0000256" key="7">
    <source>
        <dbReference type="ARBA" id="ARBA00023146"/>
    </source>
</evidence>
<dbReference type="HAMAP" id="MF_00049_B">
    <property type="entry name" value="Leu_tRNA_synth_B"/>
    <property type="match status" value="1"/>
</dbReference>
<keyword evidence="6 9" id="KW-0648">Protein biosynthesis</keyword>
<feature type="domain" description="Methionyl/Valyl/Leucyl/Isoleucyl-tRNA synthetase anticodon-binding" evidence="13">
    <location>
        <begin position="824"/>
        <end position="929"/>
    </location>
</feature>
<dbReference type="InterPro" id="IPR009080">
    <property type="entry name" value="tRNAsynth_Ia_anticodon-bd"/>
</dbReference>
<dbReference type="GO" id="GO:0004823">
    <property type="term" value="F:leucine-tRNA ligase activity"/>
    <property type="evidence" value="ECO:0007669"/>
    <property type="project" value="UniProtKB-UniRule"/>
</dbReference>
<keyword evidence="3 9" id="KW-0436">Ligase</keyword>
<dbReference type="GO" id="GO:0006429">
    <property type="term" value="P:leucyl-tRNA aminoacylation"/>
    <property type="evidence" value="ECO:0007669"/>
    <property type="project" value="UniProtKB-UniRule"/>
</dbReference>
<dbReference type="Proteomes" id="UP000177610">
    <property type="component" value="Unassembled WGS sequence"/>
</dbReference>
<dbReference type="InterPro" id="IPR014729">
    <property type="entry name" value="Rossmann-like_a/b/a_fold"/>
</dbReference>
<dbReference type="SUPFAM" id="SSF47323">
    <property type="entry name" value="Anticodon-binding domain of a subclass of class I aminoacyl-tRNA synthetases"/>
    <property type="match status" value="1"/>
</dbReference>
<accession>A0A1F5N9A6</accession>
<dbReference type="EC" id="6.1.1.4" evidence="9"/>
<reference evidence="15 16" key="1">
    <citation type="journal article" date="2016" name="Nat. Commun.">
        <title>Thousands of microbial genomes shed light on interconnected biogeochemical processes in an aquifer system.</title>
        <authorList>
            <person name="Anantharaman K."/>
            <person name="Brown C.T."/>
            <person name="Hug L.A."/>
            <person name="Sharon I."/>
            <person name="Castelle C.J."/>
            <person name="Probst A.J."/>
            <person name="Thomas B.C."/>
            <person name="Singh A."/>
            <person name="Wilkins M.J."/>
            <person name="Karaoz U."/>
            <person name="Brodie E.L."/>
            <person name="Williams K.H."/>
            <person name="Hubbard S.S."/>
            <person name="Banfield J.F."/>
        </authorList>
    </citation>
    <scope>NUCLEOTIDE SEQUENCE [LARGE SCALE GENOMIC DNA]</scope>
</reference>
<dbReference type="InterPro" id="IPR001412">
    <property type="entry name" value="aa-tRNA-synth_I_CS"/>
</dbReference>
<evidence type="ECO:0000256" key="4">
    <source>
        <dbReference type="ARBA" id="ARBA00022741"/>
    </source>
</evidence>
<dbReference type="SUPFAM" id="SSF50677">
    <property type="entry name" value="ValRS/IleRS/LeuRS editing domain"/>
    <property type="match status" value="1"/>
</dbReference>
<dbReference type="Pfam" id="PF00133">
    <property type="entry name" value="tRNA-synt_1"/>
    <property type="match status" value="2"/>
</dbReference>
<dbReference type="InterPro" id="IPR009008">
    <property type="entry name" value="Val/Leu/Ile-tRNA-synth_edit"/>
</dbReference>
<evidence type="ECO:0000259" key="12">
    <source>
        <dbReference type="Pfam" id="PF00561"/>
    </source>
</evidence>
<evidence type="ECO:0000256" key="9">
    <source>
        <dbReference type="HAMAP-Rule" id="MF_00049"/>
    </source>
</evidence>
<dbReference type="PROSITE" id="PS00178">
    <property type="entry name" value="AA_TRNA_LIGASE_I"/>
    <property type="match status" value="1"/>
</dbReference>
<comment type="caution">
    <text evidence="15">The sequence shown here is derived from an EMBL/GenBank/DDBJ whole genome shotgun (WGS) entry which is preliminary data.</text>
</comment>
<evidence type="ECO:0000256" key="8">
    <source>
        <dbReference type="ARBA" id="ARBA00047469"/>
    </source>
</evidence>
<dbReference type="FunFam" id="1.10.730.10:FF:000002">
    <property type="entry name" value="Leucine--tRNA ligase"/>
    <property type="match status" value="1"/>
</dbReference>
<dbReference type="CDD" id="cd07958">
    <property type="entry name" value="Anticodon_Ia_Leu_BEm"/>
    <property type="match status" value="1"/>
</dbReference>
<comment type="similarity">
    <text evidence="1 9 10">Belongs to the class-I aminoacyl-tRNA synthetase family.</text>
</comment>
<feature type="domain" description="AB hydrolase-1" evidence="12">
    <location>
        <begin position="239"/>
        <end position="354"/>
    </location>
</feature>
<feature type="binding site" evidence="9">
    <location>
        <position position="749"/>
    </location>
    <ligand>
        <name>ATP</name>
        <dbReference type="ChEBI" id="CHEBI:30616"/>
    </ligand>
</feature>
<comment type="catalytic activity">
    <reaction evidence="8 9">
        <text>tRNA(Leu) + L-leucine + ATP = L-leucyl-tRNA(Leu) + AMP + diphosphate</text>
        <dbReference type="Rhea" id="RHEA:11688"/>
        <dbReference type="Rhea" id="RHEA-COMP:9613"/>
        <dbReference type="Rhea" id="RHEA-COMP:9622"/>
        <dbReference type="ChEBI" id="CHEBI:30616"/>
        <dbReference type="ChEBI" id="CHEBI:33019"/>
        <dbReference type="ChEBI" id="CHEBI:57427"/>
        <dbReference type="ChEBI" id="CHEBI:78442"/>
        <dbReference type="ChEBI" id="CHEBI:78494"/>
        <dbReference type="ChEBI" id="CHEBI:456215"/>
        <dbReference type="EC" id="6.1.1.4"/>
    </reaction>
</comment>
<evidence type="ECO:0000256" key="5">
    <source>
        <dbReference type="ARBA" id="ARBA00022840"/>
    </source>
</evidence>